<evidence type="ECO:0000313" key="2">
    <source>
        <dbReference type="Proteomes" id="UP001249291"/>
    </source>
</evidence>
<accession>A0ABU1HVP6</accession>
<dbReference type="Proteomes" id="UP001249291">
    <property type="component" value="Unassembled WGS sequence"/>
</dbReference>
<dbReference type="RefSeq" id="WP_309693987.1">
    <property type="nucleotide sequence ID" value="NZ_JAVIZQ010000001.1"/>
</dbReference>
<sequence length="206" mass="23057">MTSADECEDHAAGAESESWTQVDADTFSRSLNHLVETAADQGRDGKLVSALLTTMTAFIAERGADVLAPPDPDDPGRRLRPEFRARIEAVVDSLSDDETAAFLEIGTRQVRRRAHEGALYFFTVGKRRRYPAWQFDELLGVLPGLRDILRAVPEDWTPERLQRFMAGFDAGLTIAGKPIEPRTWLVFGLDPMEIVDLIREDTERGE</sequence>
<protein>
    <submittedName>
        <fullName evidence="1">Uncharacterized protein</fullName>
    </submittedName>
</protein>
<name>A0ABU1HVP6_9MICO</name>
<reference evidence="1 2" key="1">
    <citation type="submission" date="2023-08" db="EMBL/GenBank/DDBJ databases">
        <title>Functional and genomic diversity of the sorghum phyllosphere microbiome.</title>
        <authorList>
            <person name="Shade A."/>
        </authorList>
    </citation>
    <scope>NUCLEOTIDE SEQUENCE [LARGE SCALE GENOMIC DNA]</scope>
    <source>
        <strain evidence="1 2">SORGH_AS_0445</strain>
    </source>
</reference>
<comment type="caution">
    <text evidence="1">The sequence shown here is derived from an EMBL/GenBank/DDBJ whole genome shotgun (WGS) entry which is preliminary data.</text>
</comment>
<keyword evidence="2" id="KW-1185">Reference proteome</keyword>
<proteinExistence type="predicted"/>
<evidence type="ECO:0000313" key="1">
    <source>
        <dbReference type="EMBL" id="MDR6144106.1"/>
    </source>
</evidence>
<dbReference type="EMBL" id="JAVIZQ010000001">
    <property type="protein sequence ID" value="MDR6144106.1"/>
    <property type="molecule type" value="Genomic_DNA"/>
</dbReference>
<organism evidence="1 2">
    <name type="scientific">Microbacterium foliorum</name>
    <dbReference type="NCBI Taxonomy" id="104336"/>
    <lineage>
        <taxon>Bacteria</taxon>
        <taxon>Bacillati</taxon>
        <taxon>Actinomycetota</taxon>
        <taxon>Actinomycetes</taxon>
        <taxon>Micrococcales</taxon>
        <taxon>Microbacteriaceae</taxon>
        <taxon>Microbacterium</taxon>
    </lineage>
</organism>
<gene>
    <name evidence="1" type="ORF">QE375_003660</name>
</gene>